<evidence type="ECO:0007829" key="11">
    <source>
        <dbReference type="PeptideAtlas" id="A0A804PQ91"/>
    </source>
</evidence>
<feature type="domain" description="AMP-dependent synthetase/ligase" evidence="7">
    <location>
        <begin position="25"/>
        <end position="409"/>
    </location>
</feature>
<dbReference type="InterPro" id="IPR000873">
    <property type="entry name" value="AMP-dep_synth/lig_dom"/>
</dbReference>
<dbReference type="Proteomes" id="UP000007305">
    <property type="component" value="Chromosome 6"/>
</dbReference>
<evidence type="ECO:0000256" key="6">
    <source>
        <dbReference type="ARBA" id="ARBA00034252"/>
    </source>
</evidence>
<dbReference type="EC" id="6.2.1.12" evidence="2"/>
<dbReference type="InParanoid" id="A0A804PQ91"/>
<feature type="domain" description="AMP-binding enzyme C-terminal" evidence="8">
    <location>
        <begin position="460"/>
        <end position="553"/>
    </location>
</feature>
<keyword evidence="3" id="KW-0460">Magnesium</keyword>
<dbReference type="AlphaFoldDB" id="A0A804PQ91"/>
<sequence>MAAPRHRQGHIAQCLGRILACRGSATAAVAAGPGGRRLTGAEFVDGVRSLAAGLADRGVRPGHVVAAVALNSVEYVQLFLAVTYAGAIIAPLNYRWSFEEAAQAVELVRPTAFAFDGAFSSWALRLMEGDRFPSIGLYLLLGDPCRTGRAAAAVPITDVTGSLGGATAAAAMEPVSAPDDIALICFTSGTTGRPKGVAISHTSLIIQSLAKIAIVGYGEDDVYLHTAPLCHIGGVSSCMAVLMAGGCHVLAPKFDARSAFAAIQEHGVTCFITVPAIMADLLSYARKEEMAPGCGRTTVTKILNGGGGLPLHLVNAASQSFPRAAIFSAYGMTEACSSLTFMALTTPKLQEPEPEPETQPCGHHGGVCVGKPAPHVEIRIGMDDDGTTAGSSPTGNVLTRGLHTMVGYWANGKADSSECDRNGWLDTGDTGWVDEEGNLWLLGRHKGRIKTGGENVYPEEVESVLSQHPGVARAVVVGVPDSRLGERVVACVSVKDGWNWVDARAEHEHRGGGEEVSPQILHGHCRTKELSRFKVPRSYYQWRQPFPVTTTGKIRREELKRELLAAIRLPSNLCF</sequence>
<dbReference type="GO" id="GO:0106290">
    <property type="term" value="F:trans-cinnamate-CoA ligase activity"/>
    <property type="evidence" value="ECO:0007669"/>
    <property type="project" value="UniProtKB-ARBA"/>
</dbReference>
<evidence type="ECO:0000256" key="4">
    <source>
        <dbReference type="ARBA" id="ARBA00034219"/>
    </source>
</evidence>
<gene>
    <name evidence="9" type="primary">LOC100275595</name>
</gene>
<dbReference type="Gramene" id="Zm00001eb261830_T002">
    <property type="protein sequence ID" value="Zm00001eb261830_P002"/>
    <property type="gene ID" value="Zm00001eb261830"/>
</dbReference>
<evidence type="ECO:0000313" key="9">
    <source>
        <dbReference type="EnsemblPlants" id="Zm00001eb261830_P002"/>
    </source>
</evidence>
<dbReference type="SUPFAM" id="SSF56801">
    <property type="entry name" value="Acetyl-CoA synthetase-like"/>
    <property type="match status" value="1"/>
</dbReference>
<dbReference type="PANTHER" id="PTHR43201">
    <property type="entry name" value="ACYL-COA SYNTHETASE"/>
    <property type="match status" value="1"/>
</dbReference>
<dbReference type="PANTHER" id="PTHR43201:SF32">
    <property type="entry name" value="2-SUCCINYLBENZOATE--COA LIGASE, CHLOROPLASTIC_PEROXISOMAL"/>
    <property type="match status" value="1"/>
</dbReference>
<dbReference type="GO" id="GO:0016207">
    <property type="term" value="F:4-coumarate-CoA ligase activity"/>
    <property type="evidence" value="ECO:0007669"/>
    <property type="project" value="UniProtKB-EC"/>
</dbReference>
<accession>A0A804PQ91</accession>
<reference evidence="9" key="3">
    <citation type="submission" date="2021-05" db="UniProtKB">
        <authorList>
            <consortium name="EnsemblPlants"/>
        </authorList>
    </citation>
    <scope>IDENTIFICATION</scope>
    <source>
        <strain evidence="9">cv. B73</strain>
    </source>
</reference>
<keyword evidence="11" id="KW-1267">Proteomics identification</keyword>
<evidence type="ECO:0000256" key="3">
    <source>
        <dbReference type="ARBA" id="ARBA00022842"/>
    </source>
</evidence>
<dbReference type="EnsemblPlants" id="Zm00001eb261830_T002">
    <property type="protein sequence ID" value="Zm00001eb261830_P002"/>
    <property type="gene ID" value="Zm00001eb261830"/>
</dbReference>
<dbReference type="Gene3D" id="3.40.50.12780">
    <property type="entry name" value="N-terminal domain of ligase-like"/>
    <property type="match status" value="1"/>
</dbReference>
<dbReference type="GO" id="GO:0009698">
    <property type="term" value="P:phenylpropanoid metabolic process"/>
    <property type="evidence" value="ECO:0007669"/>
    <property type="project" value="UniProtKB-ARBA"/>
</dbReference>
<proteinExistence type="evidence at protein level"/>
<dbReference type="OrthoDB" id="10253115at2759"/>
<protein>
    <recommendedName>
        <fullName evidence="2">4-coumarate--CoA ligase</fullName>
        <ecNumber evidence="2">6.2.1.12</ecNumber>
    </recommendedName>
</protein>
<name>A0A804PQ91_MAIZE</name>
<dbReference type="GO" id="GO:0006631">
    <property type="term" value="P:fatty acid metabolic process"/>
    <property type="evidence" value="ECO:0000318"/>
    <property type="project" value="GO_Central"/>
</dbReference>
<keyword evidence="10" id="KW-1185">Reference proteome</keyword>
<evidence type="ECO:0000256" key="5">
    <source>
        <dbReference type="ARBA" id="ARBA00034223"/>
    </source>
</evidence>
<comment type="catalytic activity">
    <reaction evidence="6">
        <text>(E)-4-coumarate + ATP + CoA = (E)-4-coumaroyl-CoA + AMP + diphosphate</text>
        <dbReference type="Rhea" id="RHEA:19641"/>
        <dbReference type="ChEBI" id="CHEBI:12876"/>
        <dbReference type="ChEBI" id="CHEBI:30616"/>
        <dbReference type="ChEBI" id="CHEBI:33019"/>
        <dbReference type="ChEBI" id="CHEBI:57287"/>
        <dbReference type="ChEBI" id="CHEBI:85008"/>
        <dbReference type="ChEBI" id="CHEBI:456215"/>
        <dbReference type="EC" id="6.2.1.12"/>
    </reaction>
    <physiologicalReaction direction="left-to-right" evidence="6">
        <dbReference type="Rhea" id="RHEA:19642"/>
    </physiologicalReaction>
</comment>
<dbReference type="GO" id="GO:0031956">
    <property type="term" value="F:medium-chain fatty acid-CoA ligase activity"/>
    <property type="evidence" value="ECO:0000318"/>
    <property type="project" value="GO_Central"/>
</dbReference>
<dbReference type="InterPro" id="IPR025110">
    <property type="entry name" value="AMP-bd_C"/>
</dbReference>
<dbReference type="InterPro" id="IPR045851">
    <property type="entry name" value="AMP-bd_C_sf"/>
</dbReference>
<dbReference type="Gene3D" id="3.30.300.30">
    <property type="match status" value="1"/>
</dbReference>
<evidence type="ECO:0000313" key="10">
    <source>
        <dbReference type="Proteomes" id="UP000007305"/>
    </source>
</evidence>
<comment type="catalytic activity">
    <reaction evidence="5">
        <text>(E)-4-coumaroyl-AMP + CoA = (E)-4-coumaroyl-CoA + AMP + H(+)</text>
        <dbReference type="Rhea" id="RHEA:72423"/>
        <dbReference type="ChEBI" id="CHEBI:15378"/>
        <dbReference type="ChEBI" id="CHEBI:57287"/>
        <dbReference type="ChEBI" id="CHEBI:85008"/>
        <dbReference type="ChEBI" id="CHEBI:192348"/>
        <dbReference type="ChEBI" id="CHEBI:456215"/>
    </reaction>
    <physiologicalReaction direction="left-to-right" evidence="5">
        <dbReference type="Rhea" id="RHEA:72424"/>
    </physiologicalReaction>
</comment>
<dbReference type="InterPro" id="IPR020845">
    <property type="entry name" value="AMP-binding_CS"/>
</dbReference>
<comment type="catalytic activity">
    <reaction evidence="4">
        <text>(E)-4-coumarate + ATP + H(+) = (E)-4-coumaroyl-AMP + diphosphate</text>
        <dbReference type="Rhea" id="RHEA:72419"/>
        <dbReference type="ChEBI" id="CHEBI:12876"/>
        <dbReference type="ChEBI" id="CHEBI:15378"/>
        <dbReference type="ChEBI" id="CHEBI:30616"/>
        <dbReference type="ChEBI" id="CHEBI:33019"/>
        <dbReference type="ChEBI" id="CHEBI:192348"/>
    </reaction>
    <physiologicalReaction direction="left-to-right" evidence="4">
        <dbReference type="Rhea" id="RHEA:72420"/>
    </physiologicalReaction>
</comment>
<evidence type="ECO:0000259" key="8">
    <source>
        <dbReference type="Pfam" id="PF13193"/>
    </source>
</evidence>
<evidence type="ECO:0000259" key="7">
    <source>
        <dbReference type="Pfam" id="PF00501"/>
    </source>
</evidence>
<evidence type="ECO:0000256" key="1">
    <source>
        <dbReference type="ARBA" id="ARBA00001946"/>
    </source>
</evidence>
<dbReference type="Pfam" id="PF00501">
    <property type="entry name" value="AMP-binding"/>
    <property type="match status" value="1"/>
</dbReference>
<reference evidence="9" key="2">
    <citation type="submission" date="2019-07" db="EMBL/GenBank/DDBJ databases">
        <authorList>
            <person name="Seetharam A."/>
            <person name="Woodhouse M."/>
            <person name="Cannon E."/>
        </authorList>
    </citation>
    <scope>NUCLEOTIDE SEQUENCE [LARGE SCALE GENOMIC DNA]</scope>
    <source>
        <strain evidence="9">cv. B73</strain>
    </source>
</reference>
<evidence type="ECO:0000256" key="2">
    <source>
        <dbReference type="ARBA" id="ARBA00012959"/>
    </source>
</evidence>
<organism evidence="9 10">
    <name type="scientific">Zea mays</name>
    <name type="common">Maize</name>
    <dbReference type="NCBI Taxonomy" id="4577"/>
    <lineage>
        <taxon>Eukaryota</taxon>
        <taxon>Viridiplantae</taxon>
        <taxon>Streptophyta</taxon>
        <taxon>Embryophyta</taxon>
        <taxon>Tracheophyta</taxon>
        <taxon>Spermatophyta</taxon>
        <taxon>Magnoliopsida</taxon>
        <taxon>Liliopsida</taxon>
        <taxon>Poales</taxon>
        <taxon>Poaceae</taxon>
        <taxon>PACMAD clade</taxon>
        <taxon>Panicoideae</taxon>
        <taxon>Andropogonodae</taxon>
        <taxon>Andropogoneae</taxon>
        <taxon>Tripsacinae</taxon>
        <taxon>Zea</taxon>
    </lineage>
</organism>
<dbReference type="InterPro" id="IPR042099">
    <property type="entry name" value="ANL_N_sf"/>
</dbReference>
<dbReference type="Pfam" id="PF13193">
    <property type="entry name" value="AMP-binding_C"/>
    <property type="match status" value="1"/>
</dbReference>
<comment type="cofactor">
    <cofactor evidence="1">
        <name>Mg(2+)</name>
        <dbReference type="ChEBI" id="CHEBI:18420"/>
    </cofactor>
</comment>
<dbReference type="PROSITE" id="PS00455">
    <property type="entry name" value="AMP_BINDING"/>
    <property type="match status" value="1"/>
</dbReference>
<reference evidence="10" key="1">
    <citation type="journal article" date="2009" name="Science">
        <title>The B73 maize genome: complexity, diversity, and dynamics.</title>
        <authorList>
            <person name="Schnable P.S."/>
            <person name="Ware D."/>
            <person name="Fulton R.S."/>
            <person name="Stein J.C."/>
            <person name="Wei F."/>
            <person name="Pasternak S."/>
            <person name="Liang C."/>
            <person name="Zhang J."/>
            <person name="Fulton L."/>
            <person name="Graves T.A."/>
            <person name="Minx P."/>
            <person name="Reily A.D."/>
            <person name="Courtney L."/>
            <person name="Kruchowski S.S."/>
            <person name="Tomlinson C."/>
            <person name="Strong C."/>
            <person name="Delehaunty K."/>
            <person name="Fronick C."/>
            <person name="Courtney B."/>
            <person name="Rock S.M."/>
            <person name="Belter E."/>
            <person name="Du F."/>
            <person name="Kim K."/>
            <person name="Abbott R.M."/>
            <person name="Cotton M."/>
            <person name="Levy A."/>
            <person name="Marchetto P."/>
            <person name="Ochoa K."/>
            <person name="Jackson S.M."/>
            <person name="Gillam B."/>
            <person name="Chen W."/>
            <person name="Yan L."/>
            <person name="Higginbotham J."/>
            <person name="Cardenas M."/>
            <person name="Waligorski J."/>
            <person name="Applebaum E."/>
            <person name="Phelps L."/>
            <person name="Falcone J."/>
            <person name="Kanchi K."/>
            <person name="Thane T."/>
            <person name="Scimone A."/>
            <person name="Thane N."/>
            <person name="Henke J."/>
            <person name="Wang T."/>
            <person name="Ruppert J."/>
            <person name="Shah N."/>
            <person name="Rotter K."/>
            <person name="Hodges J."/>
            <person name="Ingenthron E."/>
            <person name="Cordes M."/>
            <person name="Kohlberg S."/>
            <person name="Sgro J."/>
            <person name="Delgado B."/>
            <person name="Mead K."/>
            <person name="Chinwalla A."/>
            <person name="Leonard S."/>
            <person name="Crouse K."/>
            <person name="Collura K."/>
            <person name="Kudrna D."/>
            <person name="Currie J."/>
            <person name="He R."/>
            <person name="Angelova A."/>
            <person name="Rajasekar S."/>
            <person name="Mueller T."/>
            <person name="Lomeli R."/>
            <person name="Scara G."/>
            <person name="Ko A."/>
            <person name="Delaney K."/>
            <person name="Wissotski M."/>
            <person name="Lopez G."/>
            <person name="Campos D."/>
            <person name="Braidotti M."/>
            <person name="Ashley E."/>
            <person name="Golser W."/>
            <person name="Kim H."/>
            <person name="Lee S."/>
            <person name="Lin J."/>
            <person name="Dujmic Z."/>
            <person name="Kim W."/>
            <person name="Talag J."/>
            <person name="Zuccolo A."/>
            <person name="Fan C."/>
            <person name="Sebastian A."/>
            <person name="Kramer M."/>
            <person name="Spiegel L."/>
            <person name="Nascimento L."/>
            <person name="Zutavern T."/>
            <person name="Miller B."/>
            <person name="Ambroise C."/>
            <person name="Muller S."/>
            <person name="Spooner W."/>
            <person name="Narechania A."/>
            <person name="Ren L."/>
            <person name="Wei S."/>
            <person name="Kumari S."/>
            <person name="Faga B."/>
            <person name="Levy M.J."/>
            <person name="McMahan L."/>
            <person name="Van Buren P."/>
            <person name="Vaughn M.W."/>
            <person name="Ying K."/>
            <person name="Yeh C.-T."/>
            <person name="Emrich S.J."/>
            <person name="Jia Y."/>
            <person name="Kalyanaraman A."/>
            <person name="Hsia A.-P."/>
            <person name="Barbazuk W.B."/>
            <person name="Baucom R.S."/>
            <person name="Brutnell T.P."/>
            <person name="Carpita N.C."/>
            <person name="Chaparro C."/>
            <person name="Chia J.-M."/>
            <person name="Deragon J.-M."/>
            <person name="Estill J.C."/>
            <person name="Fu Y."/>
            <person name="Jeddeloh J.A."/>
            <person name="Han Y."/>
            <person name="Lee H."/>
            <person name="Li P."/>
            <person name="Lisch D.R."/>
            <person name="Liu S."/>
            <person name="Liu Z."/>
            <person name="Nagel D.H."/>
            <person name="McCann M.C."/>
            <person name="SanMiguel P."/>
            <person name="Myers A.M."/>
            <person name="Nettleton D."/>
            <person name="Nguyen J."/>
            <person name="Penning B.W."/>
            <person name="Ponnala L."/>
            <person name="Schneider K.L."/>
            <person name="Schwartz D.C."/>
            <person name="Sharma A."/>
            <person name="Soderlund C."/>
            <person name="Springer N.M."/>
            <person name="Sun Q."/>
            <person name="Wang H."/>
            <person name="Waterman M."/>
            <person name="Westerman R."/>
            <person name="Wolfgruber T.K."/>
            <person name="Yang L."/>
            <person name="Yu Y."/>
            <person name="Zhang L."/>
            <person name="Zhou S."/>
            <person name="Zhu Q."/>
            <person name="Bennetzen J.L."/>
            <person name="Dawe R.K."/>
            <person name="Jiang J."/>
            <person name="Jiang N."/>
            <person name="Presting G.G."/>
            <person name="Wessler S.R."/>
            <person name="Aluru S."/>
            <person name="Martienssen R.A."/>
            <person name="Clifton S.W."/>
            <person name="McCombie W.R."/>
            <person name="Wing R.A."/>
            <person name="Wilson R.K."/>
        </authorList>
    </citation>
    <scope>NUCLEOTIDE SEQUENCE [LARGE SCALE GENOMIC DNA]</scope>
    <source>
        <strain evidence="10">cv. B73</strain>
    </source>
</reference>